<dbReference type="PROSITE" id="PS00107">
    <property type="entry name" value="PROTEIN_KINASE_ATP"/>
    <property type="match status" value="1"/>
</dbReference>
<dbReference type="Gene3D" id="1.10.510.10">
    <property type="entry name" value="Transferase(Phosphotransferase) domain 1"/>
    <property type="match status" value="1"/>
</dbReference>
<evidence type="ECO:0000256" key="6">
    <source>
        <dbReference type="ARBA" id="ARBA00022840"/>
    </source>
</evidence>
<protein>
    <recommendedName>
        <fullName evidence="9">Protein kinase domain-containing protein</fullName>
    </recommendedName>
</protein>
<evidence type="ECO:0000256" key="5">
    <source>
        <dbReference type="ARBA" id="ARBA00022777"/>
    </source>
</evidence>
<feature type="region of interest" description="Disordered" evidence="8">
    <location>
        <begin position="189"/>
        <end position="214"/>
    </location>
</feature>
<dbReference type="GO" id="GO:0005524">
    <property type="term" value="F:ATP binding"/>
    <property type="evidence" value="ECO:0007669"/>
    <property type="project" value="UniProtKB-UniRule"/>
</dbReference>
<dbReference type="InterPro" id="IPR017441">
    <property type="entry name" value="Protein_kinase_ATP_BS"/>
</dbReference>
<keyword evidence="4 7" id="KW-0547">Nucleotide-binding</keyword>
<feature type="region of interest" description="Disordered" evidence="8">
    <location>
        <begin position="655"/>
        <end position="796"/>
    </location>
</feature>
<dbReference type="OrthoDB" id="68483at2759"/>
<name>A0A8H5HNX1_9AGAR</name>
<evidence type="ECO:0000256" key="4">
    <source>
        <dbReference type="ARBA" id="ARBA00022741"/>
    </source>
</evidence>
<evidence type="ECO:0000256" key="3">
    <source>
        <dbReference type="ARBA" id="ARBA00022679"/>
    </source>
</evidence>
<keyword evidence="6 7" id="KW-0067">ATP-binding</keyword>
<dbReference type="SMART" id="SM00220">
    <property type="entry name" value="S_TKc"/>
    <property type="match status" value="1"/>
</dbReference>
<sequence length="1078" mass="117636">MHNARSVNMISRPPASSQVSKSEVDESFVEEPRKFREYQLQKRIGSGHSAQVFLARDVRSEWLVALKVVPKSKGLCQHIRQEQAIQRFVDRKDPARTFLLPLLSSFHDSENWYLTTQYLGGQDMAIQLGAARKFPEDRARFYAAELVVTLEQLREARIIHRDIKPANILFTAEGHLRLTDFGLSKQFDMINTPSSSPSPHSRDDSTSVAENDAPFTTNECLGTPAYMSAKVHLGQPYSFEADLHAVGVLLYQMLTSRLPFGAGASSSQKIRKSVLNDSVAFRAADGVSKVTQHLIQGMLAKGKDQLTLEALKDHPYFKGIAWGRIAKQIVLPPWKPLITRSSVLLQGHPVRIGESYIRSTDPHPEFSYTSPRMDSLRKVPSPTRRVANGVINFFDDVMGKNVMPPLDPTTTPPKQHVKHANELDEPSSPTDRLAHSPESIPASSRKATKPPPGIILAIPPPPGAPRKPRTPKAGPGVQPARCSSTSKNAPSGQLPSPEIRKLLSSRPRGSQAPRRLHKDISKVPVIAIHRPASDLVAEVEEPQSPCAMTPSRRMSCALEVPAPTPVQQMKVEVAAKPTARKVSGQKIPSPINRINRASKTPPRSCLKSSTPVPRMPLGDMTNINRAPSSEERRAWRAGCPTVELPPVLAANQVARRTSLVKSSPKSDSRPKLKTNSSPVQVQEGVFPRTMDRAETFDNPDASYAGTKTKPATYSPKQDSRKAQDEVDLALRPMDKAKSSEHSAASYAAANTEPVTYPRPLIKDKVAGTPNSSPTPASRHSPRSSSLGKIAESRPSMKTAVTLDEATVPVEMVSVITPAQATVSVETVSDITPAQATVPVETITSIQSRPDFSSTTVGVFPRALEQSPKLEHPALAHADIKYKPADYPRPQINEKVRHLSEQPWHPSVAKAFTLHPSSPEKAPAKASTLRQLLLPSLVLARSLDSSPPEPISAGLGLGHGNFETGTPTLTDDARNGRPSPRTVRLSQELLKAQVDDALAQARCGVYQRATCDNLPSACGADCSGTGTHHSDCLSPSAPRNVFSLAWTRFRTAFQRCPSGLTTMLEPPPDHSTDWRQKTQ</sequence>
<organism evidence="10 11">
    <name type="scientific">Tricholomella constricta</name>
    <dbReference type="NCBI Taxonomy" id="117010"/>
    <lineage>
        <taxon>Eukaryota</taxon>
        <taxon>Fungi</taxon>
        <taxon>Dikarya</taxon>
        <taxon>Basidiomycota</taxon>
        <taxon>Agaricomycotina</taxon>
        <taxon>Agaricomycetes</taxon>
        <taxon>Agaricomycetidae</taxon>
        <taxon>Agaricales</taxon>
        <taxon>Tricholomatineae</taxon>
        <taxon>Lyophyllaceae</taxon>
        <taxon>Tricholomella</taxon>
    </lineage>
</organism>
<feature type="compositionally biased region" description="Basic and acidic residues" evidence="8">
    <location>
        <begin position="1066"/>
        <end position="1078"/>
    </location>
</feature>
<evidence type="ECO:0000256" key="2">
    <source>
        <dbReference type="ARBA" id="ARBA00022553"/>
    </source>
</evidence>
<dbReference type="Gene3D" id="3.30.200.20">
    <property type="entry name" value="Phosphorylase Kinase, domain 1"/>
    <property type="match status" value="1"/>
</dbReference>
<feature type="region of interest" description="Disordered" evidence="8">
    <location>
        <begin position="398"/>
        <end position="498"/>
    </location>
</feature>
<dbReference type="InterPro" id="IPR011009">
    <property type="entry name" value="Kinase-like_dom_sf"/>
</dbReference>
<dbReference type="InterPro" id="IPR008271">
    <property type="entry name" value="Ser/Thr_kinase_AS"/>
</dbReference>
<feature type="compositionally biased region" description="Polar residues" evidence="8">
    <location>
        <begin position="481"/>
        <end position="494"/>
    </location>
</feature>
<dbReference type="EMBL" id="JAACJP010000002">
    <property type="protein sequence ID" value="KAF5386926.1"/>
    <property type="molecule type" value="Genomic_DNA"/>
</dbReference>
<evidence type="ECO:0000256" key="1">
    <source>
        <dbReference type="ARBA" id="ARBA00022527"/>
    </source>
</evidence>
<evidence type="ECO:0000313" key="11">
    <source>
        <dbReference type="Proteomes" id="UP000565441"/>
    </source>
</evidence>
<dbReference type="PROSITE" id="PS50011">
    <property type="entry name" value="PROTEIN_KINASE_DOM"/>
    <property type="match status" value="1"/>
</dbReference>
<gene>
    <name evidence="10" type="ORF">D9615_001928</name>
</gene>
<reference evidence="10 11" key="1">
    <citation type="journal article" date="2020" name="ISME J.">
        <title>Uncovering the hidden diversity of litter-decomposition mechanisms in mushroom-forming fungi.</title>
        <authorList>
            <person name="Floudas D."/>
            <person name="Bentzer J."/>
            <person name="Ahren D."/>
            <person name="Johansson T."/>
            <person name="Persson P."/>
            <person name="Tunlid A."/>
        </authorList>
    </citation>
    <scope>NUCLEOTIDE SEQUENCE [LARGE SCALE GENOMIC DNA]</scope>
    <source>
        <strain evidence="10 11">CBS 661.87</strain>
    </source>
</reference>
<feature type="compositionally biased region" description="Polar residues" evidence="8">
    <location>
        <begin position="1"/>
        <end position="21"/>
    </location>
</feature>
<feature type="compositionally biased region" description="Polar residues" evidence="8">
    <location>
        <begin position="768"/>
        <end position="786"/>
    </location>
</feature>
<feature type="region of interest" description="Disordered" evidence="8">
    <location>
        <begin position="576"/>
        <end position="628"/>
    </location>
</feature>
<feature type="domain" description="Protein kinase" evidence="9">
    <location>
        <begin position="38"/>
        <end position="317"/>
    </location>
</feature>
<evidence type="ECO:0000259" key="9">
    <source>
        <dbReference type="PROSITE" id="PS50011"/>
    </source>
</evidence>
<dbReference type="InterPro" id="IPR000719">
    <property type="entry name" value="Prot_kinase_dom"/>
</dbReference>
<dbReference type="PROSITE" id="PS00108">
    <property type="entry name" value="PROTEIN_KINASE_ST"/>
    <property type="match status" value="1"/>
</dbReference>
<evidence type="ECO:0000256" key="8">
    <source>
        <dbReference type="SAM" id="MobiDB-lite"/>
    </source>
</evidence>
<feature type="binding site" evidence="7">
    <location>
        <position position="67"/>
    </location>
    <ligand>
        <name>ATP</name>
        <dbReference type="ChEBI" id="CHEBI:30616"/>
    </ligand>
</feature>
<dbReference type="AlphaFoldDB" id="A0A8H5HNX1"/>
<feature type="region of interest" description="Disordered" evidence="8">
    <location>
        <begin position="953"/>
        <end position="979"/>
    </location>
</feature>
<feature type="region of interest" description="Disordered" evidence="8">
    <location>
        <begin position="1059"/>
        <end position="1078"/>
    </location>
</feature>
<dbReference type="Proteomes" id="UP000565441">
    <property type="component" value="Unassembled WGS sequence"/>
</dbReference>
<dbReference type="GO" id="GO:0004674">
    <property type="term" value="F:protein serine/threonine kinase activity"/>
    <property type="evidence" value="ECO:0007669"/>
    <property type="project" value="UniProtKB-KW"/>
</dbReference>
<feature type="region of interest" description="Disordered" evidence="8">
    <location>
        <begin position="1"/>
        <end position="25"/>
    </location>
</feature>
<dbReference type="Pfam" id="PF00069">
    <property type="entry name" value="Pkinase"/>
    <property type="match status" value="1"/>
</dbReference>
<keyword evidence="11" id="KW-1185">Reference proteome</keyword>
<dbReference type="SUPFAM" id="SSF56112">
    <property type="entry name" value="Protein kinase-like (PK-like)"/>
    <property type="match status" value="1"/>
</dbReference>
<accession>A0A8H5HNX1</accession>
<keyword evidence="3" id="KW-0808">Transferase</keyword>
<keyword evidence="1" id="KW-0723">Serine/threonine-protein kinase</keyword>
<evidence type="ECO:0000313" key="10">
    <source>
        <dbReference type="EMBL" id="KAF5386926.1"/>
    </source>
</evidence>
<evidence type="ECO:0000256" key="7">
    <source>
        <dbReference type="PROSITE-ProRule" id="PRU10141"/>
    </source>
</evidence>
<dbReference type="PANTHER" id="PTHR24351">
    <property type="entry name" value="RIBOSOMAL PROTEIN S6 KINASE"/>
    <property type="match status" value="1"/>
</dbReference>
<comment type="caution">
    <text evidence="10">The sequence shown here is derived from an EMBL/GenBank/DDBJ whole genome shotgun (WGS) entry which is preliminary data.</text>
</comment>
<feature type="compositionally biased region" description="Pro residues" evidence="8">
    <location>
        <begin position="449"/>
        <end position="465"/>
    </location>
</feature>
<proteinExistence type="predicted"/>
<keyword evidence="2" id="KW-0597">Phosphoprotein</keyword>
<keyword evidence="5" id="KW-0418">Kinase</keyword>